<evidence type="ECO:0000313" key="13">
    <source>
        <dbReference type="EMBL" id="MCH7321451.1"/>
    </source>
</evidence>
<dbReference type="NCBIfam" id="TIGR00693">
    <property type="entry name" value="thiE"/>
    <property type="match status" value="1"/>
</dbReference>
<dbReference type="PANTHER" id="PTHR20857:SF15">
    <property type="entry name" value="THIAMINE-PHOSPHATE SYNTHASE"/>
    <property type="match status" value="1"/>
</dbReference>
<keyword evidence="14" id="KW-1185">Reference proteome</keyword>
<dbReference type="Pfam" id="PF02581">
    <property type="entry name" value="TMP-TENI"/>
    <property type="match status" value="1"/>
</dbReference>
<organism evidence="13 14">
    <name type="scientific">Solibacillus palustris</name>
    <dbReference type="NCBI Taxonomy" id="2908203"/>
    <lineage>
        <taxon>Bacteria</taxon>
        <taxon>Bacillati</taxon>
        <taxon>Bacillota</taxon>
        <taxon>Bacilli</taxon>
        <taxon>Bacillales</taxon>
        <taxon>Caryophanaceae</taxon>
        <taxon>Solibacillus</taxon>
    </lineage>
</organism>
<feature type="binding site" evidence="9">
    <location>
        <begin position="36"/>
        <end position="40"/>
    </location>
    <ligand>
        <name>4-amino-2-methyl-5-(diphosphooxymethyl)pyrimidine</name>
        <dbReference type="ChEBI" id="CHEBI:57841"/>
    </ligand>
</feature>
<comment type="caution">
    <text evidence="13">The sequence shown here is derived from an EMBL/GenBank/DDBJ whole genome shotgun (WGS) entry which is preliminary data.</text>
</comment>
<dbReference type="HAMAP" id="MF_00097">
    <property type="entry name" value="TMP_synthase"/>
    <property type="match status" value="1"/>
</dbReference>
<evidence type="ECO:0000256" key="9">
    <source>
        <dbReference type="HAMAP-Rule" id="MF_00097"/>
    </source>
</evidence>
<proteinExistence type="inferred from homology"/>
<accession>A0ABS9UAT2</accession>
<evidence type="ECO:0000256" key="3">
    <source>
        <dbReference type="ARBA" id="ARBA00022723"/>
    </source>
</evidence>
<dbReference type="InterPro" id="IPR022998">
    <property type="entry name" value="ThiamineP_synth_TenI"/>
</dbReference>
<comment type="catalytic activity">
    <reaction evidence="7 9 10">
        <text>2-(2-carboxy-4-methylthiazol-5-yl)ethyl phosphate + 4-amino-2-methyl-5-(diphosphooxymethyl)pyrimidine + 2 H(+) = thiamine phosphate + CO2 + diphosphate</text>
        <dbReference type="Rhea" id="RHEA:47848"/>
        <dbReference type="ChEBI" id="CHEBI:15378"/>
        <dbReference type="ChEBI" id="CHEBI:16526"/>
        <dbReference type="ChEBI" id="CHEBI:33019"/>
        <dbReference type="ChEBI" id="CHEBI:37575"/>
        <dbReference type="ChEBI" id="CHEBI:57841"/>
        <dbReference type="ChEBI" id="CHEBI:62890"/>
        <dbReference type="EC" id="2.5.1.3"/>
    </reaction>
</comment>
<feature type="binding site" evidence="9">
    <location>
        <begin position="135"/>
        <end position="137"/>
    </location>
    <ligand>
        <name>2-[(2R,5Z)-2-carboxy-4-methylthiazol-5(2H)-ylidene]ethyl phosphate</name>
        <dbReference type="ChEBI" id="CHEBI:62899"/>
    </ligand>
</feature>
<name>A0ABS9UAT2_9BACL</name>
<evidence type="ECO:0000256" key="6">
    <source>
        <dbReference type="ARBA" id="ARBA00047334"/>
    </source>
</evidence>
<evidence type="ECO:0000256" key="8">
    <source>
        <dbReference type="ARBA" id="ARBA00047883"/>
    </source>
</evidence>
<dbReference type="Gene3D" id="3.20.20.70">
    <property type="entry name" value="Aldolase class I"/>
    <property type="match status" value="1"/>
</dbReference>
<feature type="binding site" evidence="9">
    <location>
        <position position="138"/>
    </location>
    <ligand>
        <name>4-amino-2-methyl-5-(diphosphooxymethyl)pyrimidine</name>
        <dbReference type="ChEBI" id="CHEBI:57841"/>
    </ligand>
</feature>
<dbReference type="RefSeq" id="WP_241368479.1">
    <property type="nucleotide sequence ID" value="NZ_JAKZFC010000001.1"/>
</dbReference>
<evidence type="ECO:0000256" key="4">
    <source>
        <dbReference type="ARBA" id="ARBA00022842"/>
    </source>
</evidence>
<dbReference type="InterPro" id="IPR036206">
    <property type="entry name" value="ThiamineP_synth_sf"/>
</dbReference>
<feature type="binding site" evidence="9">
    <location>
        <begin position="187"/>
        <end position="188"/>
    </location>
    <ligand>
        <name>2-[(2R,5Z)-2-carboxy-4-methylthiazol-5(2H)-ylidene]ethyl phosphate</name>
        <dbReference type="ChEBI" id="CHEBI:62899"/>
    </ligand>
</feature>
<evidence type="ECO:0000256" key="1">
    <source>
        <dbReference type="ARBA" id="ARBA00005165"/>
    </source>
</evidence>
<dbReference type="Proteomes" id="UP001316087">
    <property type="component" value="Unassembled WGS sequence"/>
</dbReference>
<evidence type="ECO:0000256" key="7">
    <source>
        <dbReference type="ARBA" id="ARBA00047851"/>
    </source>
</evidence>
<evidence type="ECO:0000256" key="5">
    <source>
        <dbReference type="ARBA" id="ARBA00022977"/>
    </source>
</evidence>
<dbReference type="InterPro" id="IPR013785">
    <property type="entry name" value="Aldolase_TIM"/>
</dbReference>
<evidence type="ECO:0000256" key="11">
    <source>
        <dbReference type="RuleBase" id="RU004253"/>
    </source>
</evidence>
<dbReference type="CDD" id="cd00564">
    <property type="entry name" value="TMP_TenI"/>
    <property type="match status" value="1"/>
</dbReference>
<dbReference type="GO" id="GO:0004789">
    <property type="term" value="F:thiamine-phosphate diphosphorylase activity"/>
    <property type="evidence" value="ECO:0007669"/>
    <property type="project" value="UniProtKB-EC"/>
</dbReference>
<reference evidence="13 14" key="1">
    <citation type="submission" date="2022-03" db="EMBL/GenBank/DDBJ databases">
        <authorList>
            <person name="Jo J.-H."/>
            <person name="Im W.-T."/>
        </authorList>
    </citation>
    <scope>NUCLEOTIDE SEQUENCE [LARGE SCALE GENOMIC DNA]</scope>
    <source>
        <strain evidence="13 14">MA9</strain>
    </source>
</reference>
<dbReference type="PANTHER" id="PTHR20857">
    <property type="entry name" value="THIAMINE-PHOSPHATE PYROPHOSPHORYLASE"/>
    <property type="match status" value="1"/>
</dbReference>
<feature type="binding site" evidence="9">
    <location>
        <position position="71"/>
    </location>
    <ligand>
        <name>4-amino-2-methyl-5-(diphosphooxymethyl)pyrimidine</name>
        <dbReference type="ChEBI" id="CHEBI:57841"/>
    </ligand>
</feature>
<comment type="cofactor">
    <cofactor evidence="9">
        <name>Mg(2+)</name>
        <dbReference type="ChEBI" id="CHEBI:18420"/>
    </cofactor>
    <text evidence="9">Binds 1 Mg(2+) ion per subunit.</text>
</comment>
<comment type="pathway">
    <text evidence="1 9 11">Cofactor biosynthesis; thiamine diphosphate biosynthesis; thiamine phosphate from 4-amino-2-methyl-5-diphosphomethylpyrimidine and 4-methyl-5-(2-phosphoethyl)-thiazole: step 1/1.</text>
</comment>
<feature type="binding site" evidence="9">
    <location>
        <position position="91"/>
    </location>
    <ligand>
        <name>Mg(2+)</name>
        <dbReference type="ChEBI" id="CHEBI:18420"/>
    </ligand>
</feature>
<comment type="similarity">
    <text evidence="9 10">Belongs to the thiamine-phosphate synthase family.</text>
</comment>
<dbReference type="EMBL" id="JAKZFC010000001">
    <property type="protein sequence ID" value="MCH7321451.1"/>
    <property type="molecule type" value="Genomic_DNA"/>
</dbReference>
<dbReference type="SUPFAM" id="SSF51391">
    <property type="entry name" value="Thiamin phosphate synthase"/>
    <property type="match status" value="1"/>
</dbReference>
<feature type="binding site" evidence="9">
    <location>
        <position position="109"/>
    </location>
    <ligand>
        <name>4-amino-2-methyl-5-(diphosphooxymethyl)pyrimidine</name>
        <dbReference type="ChEBI" id="CHEBI:57841"/>
    </ligand>
</feature>
<keyword evidence="2 9" id="KW-0808">Transferase</keyword>
<keyword evidence="4 9" id="KW-0460">Magnesium</keyword>
<evidence type="ECO:0000313" key="14">
    <source>
        <dbReference type="Proteomes" id="UP001316087"/>
    </source>
</evidence>
<evidence type="ECO:0000259" key="12">
    <source>
        <dbReference type="Pfam" id="PF02581"/>
    </source>
</evidence>
<dbReference type="EC" id="2.5.1.3" evidence="9"/>
<evidence type="ECO:0000256" key="2">
    <source>
        <dbReference type="ARBA" id="ARBA00022679"/>
    </source>
</evidence>
<comment type="function">
    <text evidence="9">Condenses 4-methyl-5-(beta-hydroxyethyl)thiazole monophosphate (THZ-P) and 2-methyl-4-amino-5-hydroxymethyl pyrimidine pyrophosphate (HMP-PP) to form thiamine monophosphate (TMP).</text>
</comment>
<protein>
    <recommendedName>
        <fullName evidence="9">Thiamine-phosphate synthase</fullName>
        <shortName evidence="9">TP synthase</shortName>
        <shortName evidence="9">TPS</shortName>
        <ecNumber evidence="9">2.5.1.3</ecNumber>
    </recommendedName>
    <alternativeName>
        <fullName evidence="9">Thiamine-phosphate pyrophosphorylase</fullName>
        <shortName evidence="9">TMP pyrophosphorylase</shortName>
        <shortName evidence="9">TMP-PPase</shortName>
    </alternativeName>
</protein>
<dbReference type="InterPro" id="IPR034291">
    <property type="entry name" value="TMP_synthase"/>
</dbReference>
<feature type="domain" description="Thiamine phosphate synthase/TenI" evidence="12">
    <location>
        <begin position="8"/>
        <end position="190"/>
    </location>
</feature>
<gene>
    <name evidence="9 13" type="primary">thiE</name>
    <name evidence="13" type="ORF">LZ480_06045</name>
</gene>
<comment type="catalytic activity">
    <reaction evidence="8 9 10">
        <text>2-[(2R,5Z)-2-carboxy-4-methylthiazol-5(2H)-ylidene]ethyl phosphate + 4-amino-2-methyl-5-(diphosphooxymethyl)pyrimidine + 2 H(+) = thiamine phosphate + CO2 + diphosphate</text>
        <dbReference type="Rhea" id="RHEA:47844"/>
        <dbReference type="ChEBI" id="CHEBI:15378"/>
        <dbReference type="ChEBI" id="CHEBI:16526"/>
        <dbReference type="ChEBI" id="CHEBI:33019"/>
        <dbReference type="ChEBI" id="CHEBI:37575"/>
        <dbReference type="ChEBI" id="CHEBI:57841"/>
        <dbReference type="ChEBI" id="CHEBI:62899"/>
        <dbReference type="EC" id="2.5.1.3"/>
    </reaction>
</comment>
<keyword evidence="5 9" id="KW-0784">Thiamine biosynthesis</keyword>
<feature type="binding site" evidence="9">
    <location>
        <position position="167"/>
    </location>
    <ligand>
        <name>2-[(2R,5Z)-2-carboxy-4-methylthiazol-5(2H)-ylidene]ethyl phosphate</name>
        <dbReference type="ChEBI" id="CHEBI:62899"/>
    </ligand>
</feature>
<sequence length="203" mass="22085">MSFKLDKYFIMGTNNCQSEPLIILEKALQAGITMFQWREKGNGALQGEAYEQFALACQQLCKHYKVPFIVNDDVELALKLDADGIHVGQDDLTIEAFRQRAAHKIVGVSVHNMEELEKAMRAGADYVGIGPIFATTSKEDAKVPAGVTFLTEAKTCYPDFPMVAIGGITPLNSAFVREAGADGVAVISAISLSKDIRQTVQSL</sequence>
<comment type="catalytic activity">
    <reaction evidence="6 9 10">
        <text>4-methyl-5-(2-phosphooxyethyl)-thiazole + 4-amino-2-methyl-5-(diphosphooxymethyl)pyrimidine + H(+) = thiamine phosphate + diphosphate</text>
        <dbReference type="Rhea" id="RHEA:22328"/>
        <dbReference type="ChEBI" id="CHEBI:15378"/>
        <dbReference type="ChEBI" id="CHEBI:33019"/>
        <dbReference type="ChEBI" id="CHEBI:37575"/>
        <dbReference type="ChEBI" id="CHEBI:57841"/>
        <dbReference type="ChEBI" id="CHEBI:58296"/>
        <dbReference type="EC" id="2.5.1.3"/>
    </reaction>
</comment>
<evidence type="ECO:0000256" key="10">
    <source>
        <dbReference type="RuleBase" id="RU003826"/>
    </source>
</evidence>
<feature type="binding site" evidence="9">
    <location>
        <position position="72"/>
    </location>
    <ligand>
        <name>Mg(2+)</name>
        <dbReference type="ChEBI" id="CHEBI:18420"/>
    </ligand>
</feature>
<keyword evidence="3 9" id="KW-0479">Metal-binding</keyword>